<keyword evidence="3" id="KW-0597">Phosphoprotein</keyword>
<evidence type="ECO:0000256" key="5">
    <source>
        <dbReference type="ARBA" id="ARBA00022777"/>
    </source>
</evidence>
<dbReference type="InterPro" id="IPR013656">
    <property type="entry name" value="PAS_4"/>
</dbReference>
<dbReference type="SUPFAM" id="SSF55785">
    <property type="entry name" value="PYP-like sensor domain (PAS domain)"/>
    <property type="match status" value="2"/>
</dbReference>
<dbReference type="RefSeq" id="WP_400186385.1">
    <property type="nucleotide sequence ID" value="NZ_JBGORX010000001.1"/>
</dbReference>
<dbReference type="SMART" id="SM00388">
    <property type="entry name" value="HisKA"/>
    <property type="match status" value="1"/>
</dbReference>
<feature type="domain" description="PAC" evidence="7">
    <location>
        <begin position="219"/>
        <end position="270"/>
    </location>
</feature>
<dbReference type="PROSITE" id="PS50109">
    <property type="entry name" value="HIS_KIN"/>
    <property type="match status" value="1"/>
</dbReference>
<dbReference type="InterPro" id="IPR035965">
    <property type="entry name" value="PAS-like_dom_sf"/>
</dbReference>
<dbReference type="PANTHER" id="PTHR43047:SF72">
    <property type="entry name" value="OSMOSENSING HISTIDINE PROTEIN KINASE SLN1"/>
    <property type="match status" value="1"/>
</dbReference>
<dbReference type="SMART" id="SM00387">
    <property type="entry name" value="HATPase_c"/>
    <property type="match status" value="1"/>
</dbReference>
<dbReference type="InterPro" id="IPR036890">
    <property type="entry name" value="HATPase_C_sf"/>
</dbReference>
<organism evidence="8 9">
    <name type="scientific">Legionella lytica</name>
    <dbReference type="NCBI Taxonomy" id="96232"/>
    <lineage>
        <taxon>Bacteria</taxon>
        <taxon>Pseudomonadati</taxon>
        <taxon>Pseudomonadota</taxon>
        <taxon>Gammaproteobacteria</taxon>
        <taxon>Legionellales</taxon>
        <taxon>Legionellaceae</taxon>
        <taxon>Legionella</taxon>
    </lineage>
</organism>
<evidence type="ECO:0000313" key="9">
    <source>
        <dbReference type="Proteomes" id="UP001615550"/>
    </source>
</evidence>
<dbReference type="InterPro" id="IPR003661">
    <property type="entry name" value="HisK_dim/P_dom"/>
</dbReference>
<dbReference type="Gene3D" id="1.10.287.130">
    <property type="match status" value="1"/>
</dbReference>
<dbReference type="Proteomes" id="UP001615550">
    <property type="component" value="Unassembled WGS sequence"/>
</dbReference>
<keyword evidence="9" id="KW-1185">Reference proteome</keyword>
<proteinExistence type="predicted"/>
<reference evidence="8 9" key="1">
    <citation type="submission" date="2024-08" db="EMBL/GenBank/DDBJ databases">
        <title>Draft Genome Sequence of Legionella lytica strain DSB2004, Isolated From a Fire Sprinkler System.</title>
        <authorList>
            <person name="Everhart A.D."/>
            <person name="Kidane D.T."/>
            <person name="Farone A.L."/>
            <person name="Farone M.B."/>
        </authorList>
    </citation>
    <scope>NUCLEOTIDE SEQUENCE [LARGE SCALE GENOMIC DNA]</scope>
    <source>
        <strain evidence="8 9">DSB2004</strain>
    </source>
</reference>
<evidence type="ECO:0000256" key="2">
    <source>
        <dbReference type="ARBA" id="ARBA00012438"/>
    </source>
</evidence>
<feature type="domain" description="PAC" evidence="7">
    <location>
        <begin position="86"/>
        <end position="138"/>
    </location>
</feature>
<dbReference type="Gene3D" id="3.30.565.10">
    <property type="entry name" value="Histidine kinase-like ATPase, C-terminal domain"/>
    <property type="match status" value="1"/>
</dbReference>
<dbReference type="CDD" id="cd16922">
    <property type="entry name" value="HATPase_EvgS-ArcB-TorS-like"/>
    <property type="match status" value="1"/>
</dbReference>
<dbReference type="SUPFAM" id="SSF47384">
    <property type="entry name" value="Homodimeric domain of signal transducing histidine kinase"/>
    <property type="match status" value="1"/>
</dbReference>
<feature type="domain" description="Histidine kinase" evidence="6">
    <location>
        <begin position="288"/>
        <end position="510"/>
    </location>
</feature>
<evidence type="ECO:0000256" key="1">
    <source>
        <dbReference type="ARBA" id="ARBA00000085"/>
    </source>
</evidence>
<evidence type="ECO:0000256" key="4">
    <source>
        <dbReference type="ARBA" id="ARBA00022679"/>
    </source>
</evidence>
<dbReference type="InterPro" id="IPR004358">
    <property type="entry name" value="Sig_transdc_His_kin-like_C"/>
</dbReference>
<dbReference type="InterPro" id="IPR003594">
    <property type="entry name" value="HATPase_dom"/>
</dbReference>
<dbReference type="PANTHER" id="PTHR43047">
    <property type="entry name" value="TWO-COMPONENT HISTIDINE PROTEIN KINASE"/>
    <property type="match status" value="1"/>
</dbReference>
<dbReference type="PRINTS" id="PR00344">
    <property type="entry name" value="BCTRLSENSOR"/>
</dbReference>
<dbReference type="NCBIfam" id="TIGR00229">
    <property type="entry name" value="sensory_box"/>
    <property type="match status" value="1"/>
</dbReference>
<dbReference type="InterPro" id="IPR000014">
    <property type="entry name" value="PAS"/>
</dbReference>
<dbReference type="GO" id="GO:0016301">
    <property type="term" value="F:kinase activity"/>
    <property type="evidence" value="ECO:0007669"/>
    <property type="project" value="UniProtKB-KW"/>
</dbReference>
<dbReference type="CDD" id="cd00082">
    <property type="entry name" value="HisKA"/>
    <property type="match status" value="1"/>
</dbReference>
<name>A0ABW8D826_9GAMM</name>
<dbReference type="EC" id="2.7.13.3" evidence="2"/>
<dbReference type="Pfam" id="PF00512">
    <property type="entry name" value="HisKA"/>
    <property type="match status" value="1"/>
</dbReference>
<dbReference type="InterPro" id="IPR005467">
    <property type="entry name" value="His_kinase_dom"/>
</dbReference>
<sequence length="518" mass="59268">MLIKKQRVMKKRFDLYSQVIERMPVHIYWKDRHFNYIDCNKVFAKYLGLAAPKEIIGRSDYDFLCIDEANRIRENDKQVVTFGNICIFEEEIADNLGEKTTYLTQKIPLFNSSGEIIGLAGISMNITSRKAQEEKAHADKEATEHRLFNILNNLPGHVYWKNKDSIYQGCNLAQAQSAGFSNPEHMIGKSDFDMPWSHEAESLREMDLCVMQRKDVITREEASKLANSDKVSIFLSKKAPLLNINGEVDGVLGISFDISDRKKMEEDLAKSQIAAEAANLAKTEFLRNMEHQLRTPFSGIYSLIEFLASKETDPEKKMYLKTIHESAKEFVDLLNDILEFTRNETGNSPLLEMKFNLNDTISQVVKLEQATALAKGIDLTLDYPKSLPEVFLGDPYRIKRLMMNLISNAIKFTEQGHVSCQVRLGERTDSRHWILQLIVSDTGIGISEEKQLLIYEKFFRLFPANQNKYKGAGLGLYVVKQIIHELEGEIEVQSELNKGTTFICTLPFKIPLLFNDTH</sequence>
<dbReference type="Pfam" id="PF08448">
    <property type="entry name" value="PAS_4"/>
    <property type="match status" value="2"/>
</dbReference>
<dbReference type="SUPFAM" id="SSF55874">
    <property type="entry name" value="ATPase domain of HSP90 chaperone/DNA topoisomerase II/histidine kinase"/>
    <property type="match status" value="1"/>
</dbReference>
<evidence type="ECO:0000313" key="8">
    <source>
        <dbReference type="EMBL" id="MFJ1267655.1"/>
    </source>
</evidence>
<evidence type="ECO:0000259" key="7">
    <source>
        <dbReference type="PROSITE" id="PS50113"/>
    </source>
</evidence>
<dbReference type="Pfam" id="PF02518">
    <property type="entry name" value="HATPase_c"/>
    <property type="match status" value="1"/>
</dbReference>
<keyword evidence="4" id="KW-0808">Transferase</keyword>
<keyword evidence="5 8" id="KW-0418">Kinase</keyword>
<dbReference type="EMBL" id="JBGORX010000001">
    <property type="protein sequence ID" value="MFJ1267655.1"/>
    <property type="molecule type" value="Genomic_DNA"/>
</dbReference>
<dbReference type="PROSITE" id="PS50113">
    <property type="entry name" value="PAC"/>
    <property type="match status" value="2"/>
</dbReference>
<gene>
    <name evidence="8" type="ORF">ACD661_03670</name>
</gene>
<protein>
    <recommendedName>
        <fullName evidence="2">histidine kinase</fullName>
        <ecNumber evidence="2">2.7.13.3</ecNumber>
    </recommendedName>
</protein>
<dbReference type="InterPro" id="IPR000700">
    <property type="entry name" value="PAS-assoc_C"/>
</dbReference>
<evidence type="ECO:0000259" key="6">
    <source>
        <dbReference type="PROSITE" id="PS50109"/>
    </source>
</evidence>
<dbReference type="Gene3D" id="3.30.450.20">
    <property type="entry name" value="PAS domain"/>
    <property type="match status" value="2"/>
</dbReference>
<accession>A0ABW8D826</accession>
<comment type="caution">
    <text evidence="8">The sequence shown here is derived from an EMBL/GenBank/DDBJ whole genome shotgun (WGS) entry which is preliminary data.</text>
</comment>
<dbReference type="CDD" id="cd00130">
    <property type="entry name" value="PAS"/>
    <property type="match status" value="1"/>
</dbReference>
<evidence type="ECO:0000256" key="3">
    <source>
        <dbReference type="ARBA" id="ARBA00022553"/>
    </source>
</evidence>
<comment type="catalytic activity">
    <reaction evidence="1">
        <text>ATP + protein L-histidine = ADP + protein N-phospho-L-histidine.</text>
        <dbReference type="EC" id="2.7.13.3"/>
    </reaction>
</comment>
<dbReference type="InterPro" id="IPR036097">
    <property type="entry name" value="HisK_dim/P_sf"/>
</dbReference>